<evidence type="ECO:0000313" key="1">
    <source>
        <dbReference type="EMBL" id="KAH6926613.1"/>
    </source>
</evidence>
<keyword evidence="2" id="KW-1185">Reference proteome</keyword>
<name>A0ACB7RYX2_HYAAI</name>
<dbReference type="Proteomes" id="UP000821845">
    <property type="component" value="Chromosome 7"/>
</dbReference>
<gene>
    <name evidence="1" type="ORF">HPB50_019921</name>
</gene>
<sequence>MCADQQDLYADMIRSRRKNVVGGITAAYYGPSIGQIQTIQHGVKGKVFAASDKNLYMTELHYDGKGPAAHFWAGKFATLNKSGDELPDEKGSDKKLPAYNDAIVYLTLPQEITQYKAFGIFCKQAAVDFGHAELPPNFKLPKEQSLGKLTAKVGTATAADVILKDSATMQLSQFEYDASCAGSSFFMAAPDKTTPADKMTKLQYGGKTDKLEKFAKKDVMLMLPAGHHWNEFKWFSVYCVDTKASHAELDIDMGKSEMVPVHIATTTGPGGPDHGPPHTDSDDKTKNGGKSKGDAAMHALFVLHISRVRLLCALIMDDKIPVVTRRDIP</sequence>
<dbReference type="EMBL" id="CM023487">
    <property type="protein sequence ID" value="KAH6926613.1"/>
    <property type="molecule type" value="Genomic_DNA"/>
</dbReference>
<comment type="caution">
    <text evidence="1">The sequence shown here is derived from an EMBL/GenBank/DDBJ whole genome shotgun (WGS) entry which is preliminary data.</text>
</comment>
<protein>
    <submittedName>
        <fullName evidence="1">Uncharacterized protein</fullName>
    </submittedName>
</protein>
<proteinExistence type="predicted"/>
<evidence type="ECO:0000313" key="2">
    <source>
        <dbReference type="Proteomes" id="UP000821845"/>
    </source>
</evidence>
<accession>A0ACB7RYX2</accession>
<reference evidence="1" key="1">
    <citation type="submission" date="2020-05" db="EMBL/GenBank/DDBJ databases">
        <title>Large-scale comparative analyses of tick genomes elucidate their genetic diversity and vector capacities.</title>
        <authorList>
            <person name="Jia N."/>
            <person name="Wang J."/>
            <person name="Shi W."/>
            <person name="Du L."/>
            <person name="Sun Y."/>
            <person name="Zhan W."/>
            <person name="Jiang J."/>
            <person name="Wang Q."/>
            <person name="Zhang B."/>
            <person name="Ji P."/>
            <person name="Sakyi L.B."/>
            <person name="Cui X."/>
            <person name="Yuan T."/>
            <person name="Jiang B."/>
            <person name="Yang W."/>
            <person name="Lam T.T.-Y."/>
            <person name="Chang Q."/>
            <person name="Ding S."/>
            <person name="Wang X."/>
            <person name="Zhu J."/>
            <person name="Ruan X."/>
            <person name="Zhao L."/>
            <person name="Wei J."/>
            <person name="Que T."/>
            <person name="Du C."/>
            <person name="Cheng J."/>
            <person name="Dai P."/>
            <person name="Han X."/>
            <person name="Huang E."/>
            <person name="Gao Y."/>
            <person name="Liu J."/>
            <person name="Shao H."/>
            <person name="Ye R."/>
            <person name="Li L."/>
            <person name="Wei W."/>
            <person name="Wang X."/>
            <person name="Wang C."/>
            <person name="Yang T."/>
            <person name="Huo Q."/>
            <person name="Li W."/>
            <person name="Guo W."/>
            <person name="Chen H."/>
            <person name="Zhou L."/>
            <person name="Ni X."/>
            <person name="Tian J."/>
            <person name="Zhou Y."/>
            <person name="Sheng Y."/>
            <person name="Liu T."/>
            <person name="Pan Y."/>
            <person name="Xia L."/>
            <person name="Li J."/>
            <person name="Zhao F."/>
            <person name="Cao W."/>
        </authorList>
    </citation>
    <scope>NUCLEOTIDE SEQUENCE</scope>
    <source>
        <strain evidence="1">Hyas-2018</strain>
    </source>
</reference>
<organism evidence="1 2">
    <name type="scientific">Hyalomma asiaticum</name>
    <name type="common">Tick</name>
    <dbReference type="NCBI Taxonomy" id="266040"/>
    <lineage>
        <taxon>Eukaryota</taxon>
        <taxon>Metazoa</taxon>
        <taxon>Ecdysozoa</taxon>
        <taxon>Arthropoda</taxon>
        <taxon>Chelicerata</taxon>
        <taxon>Arachnida</taxon>
        <taxon>Acari</taxon>
        <taxon>Parasitiformes</taxon>
        <taxon>Ixodida</taxon>
        <taxon>Ixodoidea</taxon>
        <taxon>Ixodidae</taxon>
        <taxon>Hyalomminae</taxon>
        <taxon>Hyalomma</taxon>
    </lineage>
</organism>